<dbReference type="Proteomes" id="UP000007997">
    <property type="component" value="Chromosome"/>
</dbReference>
<keyword evidence="2" id="KW-1185">Reference proteome</keyword>
<accession>H6PVN9</accession>
<gene>
    <name evidence="1" type="ordered locus">RSA_07025</name>
</gene>
<sequence>MIFLCIDDMSFRSGVGLVAWLEKSAGCHPVDKPWDDREGIAPRGQCLLAMTI</sequence>
<name>H6PVN9_RICP3</name>
<dbReference type="KEGG" id="rph:RSA_07025"/>
<organism evidence="1 2">
    <name type="scientific">Rickettsia philipii (strain 364D)</name>
    <dbReference type="NCBI Taxonomy" id="481009"/>
    <lineage>
        <taxon>Bacteria</taxon>
        <taxon>Pseudomonadati</taxon>
        <taxon>Pseudomonadota</taxon>
        <taxon>Alphaproteobacteria</taxon>
        <taxon>Rickettsiales</taxon>
        <taxon>Rickettsiaceae</taxon>
        <taxon>Rickettsieae</taxon>
        <taxon>Rickettsia</taxon>
        <taxon>spotted fever group</taxon>
    </lineage>
</organism>
<dbReference type="HOGENOM" id="CLU_210420_0_0_5"/>
<evidence type="ECO:0000313" key="1">
    <source>
        <dbReference type="EMBL" id="AFB26869.1"/>
    </source>
</evidence>
<reference evidence="2" key="1">
    <citation type="submission" date="2012-02" db="EMBL/GenBank/DDBJ databases">
        <title>Complete genome sequence of Rickettsia philipii strain 364D.</title>
        <authorList>
            <person name="Johnson S.L."/>
            <person name="Munk A.C."/>
            <person name="Han S."/>
            <person name="Bruce D.C."/>
            <person name="Dasch G.A."/>
        </authorList>
    </citation>
    <scope>NUCLEOTIDE SEQUENCE [LARGE SCALE GENOMIC DNA]</scope>
    <source>
        <strain evidence="2">364D</strain>
    </source>
</reference>
<dbReference type="EMBL" id="CP003308">
    <property type="protein sequence ID" value="AFB26869.1"/>
    <property type="molecule type" value="Genomic_DNA"/>
</dbReference>
<protein>
    <submittedName>
        <fullName evidence="1">Uncharacterized protein</fullName>
    </submittedName>
</protein>
<evidence type="ECO:0000313" key="2">
    <source>
        <dbReference type="Proteomes" id="UP000007997"/>
    </source>
</evidence>
<proteinExistence type="predicted"/>
<dbReference type="AlphaFoldDB" id="H6PVN9"/>